<sequence length="143" mass="15934">MSNVTRVGDSMDKQSKIRATFDYTSFLGASCTKKLTFAEVLGSFSPMAGEALKGAIGKEKSAEERLWDIAMDRLSSRRSDESNLINLIRFAHKEGIDEIRLIMPYALEEGQIKVIEQKAQALFHGNGSEEFIIELLPHCAEAH</sequence>
<dbReference type="AlphaFoldDB" id="A0A7X4RUN4"/>
<dbReference type="Proteomes" id="UP000462621">
    <property type="component" value="Unassembled WGS sequence"/>
</dbReference>
<accession>A0A7X4RUN4</accession>
<keyword evidence="2" id="KW-1185">Reference proteome</keyword>
<protein>
    <submittedName>
        <fullName evidence="1">Transporter</fullName>
    </submittedName>
</protein>
<name>A0A7X4RUN4_9VIBR</name>
<comment type="caution">
    <text evidence="1">The sequence shown here is derived from an EMBL/GenBank/DDBJ whole genome shotgun (WGS) entry which is preliminary data.</text>
</comment>
<proteinExistence type="predicted"/>
<organism evidence="1 2">
    <name type="scientific">Vibrio eleionomae</name>
    <dbReference type="NCBI Taxonomy" id="2653505"/>
    <lineage>
        <taxon>Bacteria</taxon>
        <taxon>Pseudomonadati</taxon>
        <taxon>Pseudomonadota</taxon>
        <taxon>Gammaproteobacteria</taxon>
        <taxon>Vibrionales</taxon>
        <taxon>Vibrionaceae</taxon>
        <taxon>Vibrio</taxon>
    </lineage>
</organism>
<reference evidence="1 2" key="1">
    <citation type="submission" date="2019-10" db="EMBL/GenBank/DDBJ databases">
        <title>Vibrio sp. nov. isolated from a shrimp pond.</title>
        <authorList>
            <person name="Gomez-Gil B."/>
            <person name="Enciso-Ibarra J."/>
            <person name="Enciso-Ibarra K."/>
            <person name="Bolan-Mejia C."/>
        </authorList>
    </citation>
    <scope>NUCLEOTIDE SEQUENCE [LARGE SCALE GENOMIC DNA]</scope>
    <source>
        <strain evidence="1 2">CAIM 722</strain>
    </source>
</reference>
<gene>
    <name evidence="1" type="ORF">F9817_10870</name>
</gene>
<evidence type="ECO:0000313" key="1">
    <source>
        <dbReference type="EMBL" id="MZI93698.1"/>
    </source>
</evidence>
<dbReference type="EMBL" id="WEKT01000016">
    <property type="protein sequence ID" value="MZI93698.1"/>
    <property type="molecule type" value="Genomic_DNA"/>
</dbReference>
<evidence type="ECO:0000313" key="2">
    <source>
        <dbReference type="Proteomes" id="UP000462621"/>
    </source>
</evidence>